<evidence type="ECO:0000313" key="3">
    <source>
        <dbReference type="Proteomes" id="UP000177458"/>
    </source>
</evidence>
<sequence>MNVDMSNPTDLGALVVTLAFMLGACWAAVKVGKFVLGVGDAAKASVESGVKTTRSMGSGNKLVVLGVIALILGPFVVDSDPGTGIAITLLGLVIVFVGGRTK</sequence>
<accession>A0A1F4UUK4</accession>
<keyword evidence="1" id="KW-0812">Transmembrane</keyword>
<dbReference type="EMBL" id="MEVF01000036">
    <property type="protein sequence ID" value="OGC48634.1"/>
    <property type="molecule type" value="Genomic_DNA"/>
</dbReference>
<protein>
    <submittedName>
        <fullName evidence="2">Uncharacterized protein</fullName>
    </submittedName>
</protein>
<feature type="transmembrane region" description="Helical" evidence="1">
    <location>
        <begin position="83"/>
        <end position="99"/>
    </location>
</feature>
<keyword evidence="1" id="KW-1133">Transmembrane helix</keyword>
<proteinExistence type="predicted"/>
<comment type="caution">
    <text evidence="2">The sequence shown here is derived from an EMBL/GenBank/DDBJ whole genome shotgun (WGS) entry which is preliminary data.</text>
</comment>
<feature type="transmembrane region" description="Helical" evidence="1">
    <location>
        <begin position="12"/>
        <end position="29"/>
    </location>
</feature>
<evidence type="ECO:0000256" key="1">
    <source>
        <dbReference type="SAM" id="Phobius"/>
    </source>
</evidence>
<organism evidence="2 3">
    <name type="scientific">candidate division WWE3 bacterium RIFCSPLOWO2_01_FULL_37_15</name>
    <dbReference type="NCBI Taxonomy" id="1802622"/>
    <lineage>
        <taxon>Bacteria</taxon>
        <taxon>Katanobacteria</taxon>
    </lineage>
</organism>
<evidence type="ECO:0000313" key="2">
    <source>
        <dbReference type="EMBL" id="OGC48634.1"/>
    </source>
</evidence>
<dbReference type="AlphaFoldDB" id="A0A1F4UUK4"/>
<feature type="transmembrane region" description="Helical" evidence="1">
    <location>
        <begin position="59"/>
        <end position="77"/>
    </location>
</feature>
<dbReference type="Proteomes" id="UP000177458">
    <property type="component" value="Unassembled WGS sequence"/>
</dbReference>
<keyword evidence="1" id="KW-0472">Membrane</keyword>
<name>A0A1F4UUK4_UNCKA</name>
<reference evidence="2 3" key="1">
    <citation type="journal article" date="2016" name="Nat. Commun.">
        <title>Thousands of microbial genomes shed light on interconnected biogeochemical processes in an aquifer system.</title>
        <authorList>
            <person name="Anantharaman K."/>
            <person name="Brown C.T."/>
            <person name="Hug L.A."/>
            <person name="Sharon I."/>
            <person name="Castelle C.J."/>
            <person name="Probst A.J."/>
            <person name="Thomas B.C."/>
            <person name="Singh A."/>
            <person name="Wilkins M.J."/>
            <person name="Karaoz U."/>
            <person name="Brodie E.L."/>
            <person name="Williams K.H."/>
            <person name="Hubbard S.S."/>
            <person name="Banfield J.F."/>
        </authorList>
    </citation>
    <scope>NUCLEOTIDE SEQUENCE [LARGE SCALE GENOMIC DNA]</scope>
</reference>
<gene>
    <name evidence="2" type="ORF">A3A69_00530</name>
</gene>